<feature type="transmembrane region" description="Helical" evidence="5">
    <location>
        <begin position="62"/>
        <end position="82"/>
    </location>
</feature>
<keyword evidence="4 5" id="KW-0472">Membrane</keyword>
<proteinExistence type="predicted"/>
<evidence type="ECO:0000256" key="5">
    <source>
        <dbReference type="SAM" id="Phobius"/>
    </source>
</evidence>
<dbReference type="PANTHER" id="PTHR30238:SF0">
    <property type="entry name" value="THYLAKOID MEMBRANE PROTEIN TERC, CHLOROPLASTIC"/>
    <property type="match status" value="1"/>
</dbReference>
<keyword evidence="7" id="KW-1185">Reference proteome</keyword>
<dbReference type="OMA" id="ADHAREY"/>
<dbReference type="Pfam" id="PF03741">
    <property type="entry name" value="TerC"/>
    <property type="match status" value="1"/>
</dbReference>
<feature type="non-terminal residue" evidence="6">
    <location>
        <position position="1"/>
    </location>
</feature>
<dbReference type="InParanoid" id="C1EER2"/>
<keyword evidence="2 5" id="KW-0812">Transmembrane</keyword>
<keyword evidence="3 5" id="KW-1133">Transmembrane helix</keyword>
<accession>C1EER2</accession>
<dbReference type="KEGG" id="mis:MICPUN_69613"/>
<evidence type="ECO:0000313" key="6">
    <source>
        <dbReference type="EMBL" id="ACO66576.1"/>
    </source>
</evidence>
<dbReference type="eggNOG" id="ENOG502QQNF">
    <property type="taxonomic scope" value="Eukaryota"/>
</dbReference>
<evidence type="ECO:0000256" key="3">
    <source>
        <dbReference type="ARBA" id="ARBA00022989"/>
    </source>
</evidence>
<reference evidence="6 7" key="1">
    <citation type="journal article" date="2009" name="Science">
        <title>Green evolution and dynamic adaptations revealed by genomes of the marine picoeukaryotes Micromonas.</title>
        <authorList>
            <person name="Worden A.Z."/>
            <person name="Lee J.H."/>
            <person name="Mock T."/>
            <person name="Rouze P."/>
            <person name="Simmons M.P."/>
            <person name="Aerts A.L."/>
            <person name="Allen A.E."/>
            <person name="Cuvelier M.L."/>
            <person name="Derelle E."/>
            <person name="Everett M.V."/>
            <person name="Foulon E."/>
            <person name="Grimwood J."/>
            <person name="Gundlach H."/>
            <person name="Henrissat B."/>
            <person name="Napoli C."/>
            <person name="McDonald S.M."/>
            <person name="Parker M.S."/>
            <person name="Rombauts S."/>
            <person name="Salamov A."/>
            <person name="Von Dassow P."/>
            <person name="Badger J.H."/>
            <person name="Coutinho P.M."/>
            <person name="Demir E."/>
            <person name="Dubchak I."/>
            <person name="Gentemann C."/>
            <person name="Eikrem W."/>
            <person name="Gready J.E."/>
            <person name="John U."/>
            <person name="Lanier W."/>
            <person name="Lindquist E.A."/>
            <person name="Lucas S."/>
            <person name="Mayer K.F."/>
            <person name="Moreau H."/>
            <person name="Not F."/>
            <person name="Otillar R."/>
            <person name="Panaud O."/>
            <person name="Pangilinan J."/>
            <person name="Paulsen I."/>
            <person name="Piegu B."/>
            <person name="Poliakov A."/>
            <person name="Robbens S."/>
            <person name="Schmutz J."/>
            <person name="Toulza E."/>
            <person name="Wyss T."/>
            <person name="Zelensky A."/>
            <person name="Zhou K."/>
            <person name="Armbrust E.V."/>
            <person name="Bhattacharya D."/>
            <person name="Goodenough U.W."/>
            <person name="Van de Peer Y."/>
            <person name="Grigoriev I.V."/>
        </authorList>
    </citation>
    <scope>NUCLEOTIDE SEQUENCE [LARGE SCALE GENOMIC DNA]</scope>
    <source>
        <strain evidence="7">RCC299 / NOUM17</strain>
    </source>
</reference>
<dbReference type="EMBL" id="CP001330">
    <property type="protein sequence ID" value="ACO66576.1"/>
    <property type="molecule type" value="Genomic_DNA"/>
</dbReference>
<dbReference type="Proteomes" id="UP000002009">
    <property type="component" value="Chromosome 11"/>
</dbReference>
<feature type="transmembrane region" description="Helical" evidence="5">
    <location>
        <begin position="88"/>
        <end position="108"/>
    </location>
</feature>
<evidence type="ECO:0000256" key="2">
    <source>
        <dbReference type="ARBA" id="ARBA00022692"/>
    </source>
</evidence>
<feature type="non-terminal residue" evidence="6">
    <location>
        <position position="263"/>
    </location>
</feature>
<dbReference type="AlphaFoldDB" id="C1EER2"/>
<dbReference type="OrthoDB" id="417520at2759"/>
<gene>
    <name evidence="6" type="ORF">MICPUN_69613</name>
</gene>
<dbReference type="RefSeq" id="XP_002505318.1">
    <property type="nucleotide sequence ID" value="XM_002505272.1"/>
</dbReference>
<dbReference type="InterPro" id="IPR022369">
    <property type="entry name" value="Integral_membrane_TerC_rswitch"/>
</dbReference>
<evidence type="ECO:0000313" key="7">
    <source>
        <dbReference type="Proteomes" id="UP000002009"/>
    </source>
</evidence>
<protein>
    <submittedName>
        <fullName evidence="6">Uncharacterized protein</fullName>
    </submittedName>
</protein>
<dbReference type="FunCoup" id="C1EER2">
    <property type="interactions" value="392"/>
</dbReference>
<feature type="transmembrane region" description="Helical" evidence="5">
    <location>
        <begin position="243"/>
        <end position="261"/>
    </location>
</feature>
<feature type="transmembrane region" description="Helical" evidence="5">
    <location>
        <begin position="30"/>
        <end position="50"/>
    </location>
</feature>
<evidence type="ECO:0000256" key="1">
    <source>
        <dbReference type="ARBA" id="ARBA00004141"/>
    </source>
</evidence>
<dbReference type="GO" id="GO:0016020">
    <property type="term" value="C:membrane"/>
    <property type="evidence" value="ECO:0007669"/>
    <property type="project" value="UniProtKB-SubCell"/>
</dbReference>
<organism evidence="6 7">
    <name type="scientific">Micromonas commoda (strain RCC299 / NOUM17 / CCMP2709)</name>
    <name type="common">Picoplanktonic green alga</name>
    <dbReference type="NCBI Taxonomy" id="296587"/>
    <lineage>
        <taxon>Eukaryota</taxon>
        <taxon>Viridiplantae</taxon>
        <taxon>Chlorophyta</taxon>
        <taxon>Mamiellophyceae</taxon>
        <taxon>Mamiellales</taxon>
        <taxon>Mamiellaceae</taxon>
        <taxon>Micromonas</taxon>
    </lineage>
</organism>
<name>C1EER2_MICCC</name>
<dbReference type="PANTHER" id="PTHR30238">
    <property type="entry name" value="MEMBRANE BOUND PREDICTED REDOX MODULATOR"/>
    <property type="match status" value="1"/>
</dbReference>
<dbReference type="InterPro" id="IPR005496">
    <property type="entry name" value="Integral_membrane_TerC"/>
</dbReference>
<dbReference type="NCBIfam" id="TIGR03718">
    <property type="entry name" value="R_switched_Alx"/>
    <property type="match status" value="1"/>
</dbReference>
<dbReference type="STRING" id="296587.C1EER2"/>
<dbReference type="GeneID" id="8247448"/>
<evidence type="ECO:0000256" key="4">
    <source>
        <dbReference type="ARBA" id="ARBA00023136"/>
    </source>
</evidence>
<sequence length="263" mass="28088">VAAWVGAAVAFGLGVGAVMGAEKAEEFFAGYLLEQSLSVDNLFVFVLVFDYFKVPLASQPRVLNYGIWGAMVMRAAMIIAGYEAVTNFKPILLVFAGVLIFSSYKLIAEGEEEEEEDMSENAIVKFCSNLLPVSKDYDGENFFTTENGAKIATPLLLCLCVIELSDVVFAVDSIPAVFGITEDPFIVYSSNIFAIMGLRSLFAFVATMVAELEYLQTAVAAVLGFVGCKMVVEFGGVEIPTEASLAVVVGMLGAGVALSLAKK</sequence>
<comment type="subcellular location">
    <subcellularLocation>
        <location evidence="1">Membrane</location>
        <topology evidence="1">Multi-pass membrane protein</topology>
    </subcellularLocation>
</comment>